<comment type="caution">
    <text evidence="2">The sequence shown here is derived from an EMBL/GenBank/DDBJ whole genome shotgun (WGS) entry which is preliminary data.</text>
</comment>
<dbReference type="Proteomes" id="UP001189429">
    <property type="component" value="Unassembled WGS sequence"/>
</dbReference>
<feature type="signal peptide" evidence="1">
    <location>
        <begin position="1"/>
        <end position="19"/>
    </location>
</feature>
<name>A0ABN9TFN1_9DINO</name>
<organism evidence="2 3">
    <name type="scientific">Prorocentrum cordatum</name>
    <dbReference type="NCBI Taxonomy" id="2364126"/>
    <lineage>
        <taxon>Eukaryota</taxon>
        <taxon>Sar</taxon>
        <taxon>Alveolata</taxon>
        <taxon>Dinophyceae</taxon>
        <taxon>Prorocentrales</taxon>
        <taxon>Prorocentraceae</taxon>
        <taxon>Prorocentrum</taxon>
    </lineage>
</organism>
<proteinExistence type="predicted"/>
<dbReference type="EMBL" id="CAUYUJ010014679">
    <property type="protein sequence ID" value="CAK0844610.1"/>
    <property type="molecule type" value="Genomic_DNA"/>
</dbReference>
<evidence type="ECO:0000256" key="1">
    <source>
        <dbReference type="SAM" id="SignalP"/>
    </source>
</evidence>
<accession>A0ABN9TFN1</accession>
<reference evidence="2" key="1">
    <citation type="submission" date="2023-10" db="EMBL/GenBank/DDBJ databases">
        <authorList>
            <person name="Chen Y."/>
            <person name="Shah S."/>
            <person name="Dougan E. K."/>
            <person name="Thang M."/>
            <person name="Chan C."/>
        </authorList>
    </citation>
    <scope>NUCLEOTIDE SEQUENCE [LARGE SCALE GENOMIC DNA]</scope>
</reference>
<keyword evidence="3" id="KW-1185">Reference proteome</keyword>
<feature type="chain" id="PRO_5046687647" evidence="1">
    <location>
        <begin position="20"/>
        <end position="123"/>
    </location>
</feature>
<sequence>MALAVVRLLLLAAVVSTEAKVFLRSGASVNATAAGPAAFAGDPPLLFSEESCQAMGSTKAKLGGPVPPAEVVPGCTEVCDMIKGMKEYWMTGGMATWSCDEAKKYGCVWGSGADLKNPSDIAC</sequence>
<evidence type="ECO:0000313" key="3">
    <source>
        <dbReference type="Proteomes" id="UP001189429"/>
    </source>
</evidence>
<protein>
    <submittedName>
        <fullName evidence="2">Uncharacterized protein</fullName>
    </submittedName>
</protein>
<keyword evidence="1" id="KW-0732">Signal</keyword>
<evidence type="ECO:0000313" key="2">
    <source>
        <dbReference type="EMBL" id="CAK0844610.1"/>
    </source>
</evidence>
<gene>
    <name evidence="2" type="ORF">PCOR1329_LOCUS38677</name>
</gene>